<keyword evidence="5" id="KW-0067">ATP-binding</keyword>
<evidence type="ECO:0000256" key="1">
    <source>
        <dbReference type="ARBA" id="ARBA00006566"/>
    </source>
</evidence>
<keyword evidence="4" id="KW-0418">Kinase</keyword>
<evidence type="ECO:0000313" key="10">
    <source>
        <dbReference type="Proteomes" id="UP000593567"/>
    </source>
</evidence>
<keyword evidence="2" id="KW-0808">Transferase</keyword>
<dbReference type="PANTHER" id="PTHR10457">
    <property type="entry name" value="MEVALONATE KINASE/GALACTOKINASE"/>
    <property type="match status" value="1"/>
</dbReference>
<dbReference type="SUPFAM" id="SSF54211">
    <property type="entry name" value="Ribosomal protein S5 domain 2-like"/>
    <property type="match status" value="1"/>
</dbReference>
<dbReference type="Gene3D" id="1.20.1440.340">
    <property type="match status" value="1"/>
</dbReference>
<dbReference type="PROSITE" id="PS00627">
    <property type="entry name" value="GHMP_KINASES_ATP"/>
    <property type="match status" value="1"/>
</dbReference>
<dbReference type="GO" id="GO:0004335">
    <property type="term" value="F:galactokinase activity"/>
    <property type="evidence" value="ECO:0007669"/>
    <property type="project" value="InterPro"/>
</dbReference>
<evidence type="ECO:0000259" key="6">
    <source>
        <dbReference type="Pfam" id="PF00288"/>
    </source>
</evidence>
<dbReference type="InterPro" id="IPR019539">
    <property type="entry name" value="GalKase_N"/>
</dbReference>
<feature type="domain" description="GHMP kinase C-terminal" evidence="7">
    <location>
        <begin position="366"/>
        <end position="422"/>
    </location>
</feature>
<dbReference type="InterPro" id="IPR006203">
    <property type="entry name" value="GHMP_knse_ATP-bd_CS"/>
</dbReference>
<dbReference type="GO" id="GO:0006012">
    <property type="term" value="P:galactose metabolic process"/>
    <property type="evidence" value="ECO:0007669"/>
    <property type="project" value="InterPro"/>
</dbReference>
<dbReference type="Pfam" id="PF08544">
    <property type="entry name" value="GHMP_kinases_C"/>
    <property type="match status" value="1"/>
</dbReference>
<dbReference type="Proteomes" id="UP000593567">
    <property type="component" value="Unassembled WGS sequence"/>
</dbReference>
<dbReference type="PANTHER" id="PTHR10457:SF7">
    <property type="entry name" value="GALACTOKINASE-RELATED"/>
    <property type="match status" value="1"/>
</dbReference>
<evidence type="ECO:0000313" key="9">
    <source>
        <dbReference type="EMBL" id="KAF6025561.1"/>
    </source>
</evidence>
<dbReference type="GO" id="GO:0005829">
    <property type="term" value="C:cytosol"/>
    <property type="evidence" value="ECO:0007669"/>
    <property type="project" value="TreeGrafter"/>
</dbReference>
<dbReference type="InterPro" id="IPR020568">
    <property type="entry name" value="Ribosomal_Su5_D2-typ_SF"/>
</dbReference>
<dbReference type="EMBL" id="VXIV02002442">
    <property type="protein sequence ID" value="KAF6025561.1"/>
    <property type="molecule type" value="Genomic_DNA"/>
</dbReference>
<keyword evidence="10" id="KW-1185">Reference proteome</keyword>
<dbReference type="PRINTS" id="PR00959">
    <property type="entry name" value="MEVGALKINASE"/>
</dbReference>
<name>A0A7J7JIU6_BUGNE</name>
<comment type="similarity">
    <text evidence="1">Belongs to the GHMP kinase family. GalK subfamily.</text>
</comment>
<evidence type="ECO:0000256" key="3">
    <source>
        <dbReference type="ARBA" id="ARBA00022741"/>
    </source>
</evidence>
<evidence type="ECO:0000256" key="5">
    <source>
        <dbReference type="ARBA" id="ARBA00022840"/>
    </source>
</evidence>
<dbReference type="PIRSF" id="PIRSF000530">
    <property type="entry name" value="Galactokinase"/>
    <property type="match status" value="1"/>
</dbReference>
<dbReference type="InterPro" id="IPR006206">
    <property type="entry name" value="Mevalonate/galactokinase"/>
</dbReference>
<dbReference type="InterPro" id="IPR013750">
    <property type="entry name" value="GHMP_kinase_C_dom"/>
</dbReference>
<dbReference type="Gene3D" id="3.30.70.3170">
    <property type="match status" value="1"/>
</dbReference>
<dbReference type="Pfam" id="PF10509">
    <property type="entry name" value="GalKase_gal_bdg"/>
    <property type="match status" value="1"/>
</dbReference>
<feature type="domain" description="GHMP kinase N-terminal" evidence="6">
    <location>
        <begin position="123"/>
        <end position="207"/>
    </location>
</feature>
<accession>A0A7J7JIU6</accession>
<sequence length="467" mass="51874">MDSSTPEMPQVFDLQSTPDPRISSLIAQFSHQYGGQPSYVSRAPGRVNLIGEHIDYMGYGVLPMAIEQDVMIAARKNDSLIIKITNVDQKYKPYECSANVDSSFIDSSAPQWYHYFLCGYLGILEVLQQRGGLQAANFGIDIMVCGKVPPSAGLSSSSALVCSSALITYQLLSQISLTKAEMAQICCDCERYIGTQGGGMDQAISFLAEKGYAKGIDFDPIRACDVILPKGYEFVISHCLAEINKAATSDFNQRVVECRLACQCMAKQLGLQWKGLRKLGDLQVQLKKTLKEMLDLVDELIHSNPYSKKEILELLEADEEQLMTTSLSSNTSHLTHFKLYQRAKHVFSEAWRVEEFKRLSCTPEVDANRLGELMNESHVSTRDIYECSHPDLDMLTDLCRKNGAIGSRLTGAGWGGCAVSMVPQDFVNSFMQTISTEFYTTERLKGKDIDQVFFKTTPASGACVYKC</sequence>
<dbReference type="PROSITE" id="PS00106">
    <property type="entry name" value="GALACTOKINASE"/>
    <property type="match status" value="1"/>
</dbReference>
<comment type="caution">
    <text evidence="9">The sequence shown here is derived from an EMBL/GenBank/DDBJ whole genome shotgun (WGS) entry which is preliminary data.</text>
</comment>
<evidence type="ECO:0000256" key="2">
    <source>
        <dbReference type="ARBA" id="ARBA00022679"/>
    </source>
</evidence>
<dbReference type="OrthoDB" id="187738at2759"/>
<gene>
    <name evidence="9" type="ORF">EB796_016103</name>
</gene>
<proteinExistence type="inferred from homology"/>
<keyword evidence="3" id="KW-0547">Nucleotide-binding</keyword>
<dbReference type="NCBIfam" id="TIGR00131">
    <property type="entry name" value="gal_kin"/>
    <property type="match status" value="1"/>
</dbReference>
<evidence type="ECO:0000259" key="8">
    <source>
        <dbReference type="Pfam" id="PF10509"/>
    </source>
</evidence>
<evidence type="ECO:0000256" key="4">
    <source>
        <dbReference type="ARBA" id="ARBA00022777"/>
    </source>
</evidence>
<dbReference type="InterPro" id="IPR036554">
    <property type="entry name" value="GHMP_kinase_C_sf"/>
</dbReference>
<dbReference type="InterPro" id="IPR014721">
    <property type="entry name" value="Ribsml_uS5_D2-typ_fold_subgr"/>
</dbReference>
<feature type="domain" description="Galactokinase N-terminal" evidence="8">
    <location>
        <begin position="28"/>
        <end position="76"/>
    </location>
</feature>
<dbReference type="InterPro" id="IPR019741">
    <property type="entry name" value="Galactokinase_CS"/>
</dbReference>
<dbReference type="GO" id="GO:0005524">
    <property type="term" value="F:ATP binding"/>
    <property type="evidence" value="ECO:0007669"/>
    <property type="project" value="UniProtKB-KW"/>
</dbReference>
<organism evidence="9 10">
    <name type="scientific">Bugula neritina</name>
    <name type="common">Brown bryozoan</name>
    <name type="synonym">Sertularia neritina</name>
    <dbReference type="NCBI Taxonomy" id="10212"/>
    <lineage>
        <taxon>Eukaryota</taxon>
        <taxon>Metazoa</taxon>
        <taxon>Spiralia</taxon>
        <taxon>Lophotrochozoa</taxon>
        <taxon>Bryozoa</taxon>
        <taxon>Gymnolaemata</taxon>
        <taxon>Cheilostomatida</taxon>
        <taxon>Flustrina</taxon>
        <taxon>Buguloidea</taxon>
        <taxon>Bugulidae</taxon>
        <taxon>Bugula</taxon>
    </lineage>
</organism>
<reference evidence="9" key="1">
    <citation type="submission" date="2020-06" db="EMBL/GenBank/DDBJ databases">
        <title>Draft genome of Bugula neritina, a colonial animal packing powerful symbionts and potential medicines.</title>
        <authorList>
            <person name="Rayko M."/>
        </authorList>
    </citation>
    <scope>NUCLEOTIDE SEQUENCE [LARGE SCALE GENOMIC DNA]</scope>
    <source>
        <strain evidence="9">Kwan_BN1</strain>
    </source>
</reference>
<dbReference type="AlphaFoldDB" id="A0A7J7JIU6"/>
<dbReference type="Pfam" id="PF00288">
    <property type="entry name" value="GHMP_kinases_N"/>
    <property type="match status" value="1"/>
</dbReference>
<evidence type="ECO:0000259" key="7">
    <source>
        <dbReference type="Pfam" id="PF08544"/>
    </source>
</evidence>
<dbReference type="SUPFAM" id="SSF55060">
    <property type="entry name" value="GHMP Kinase, C-terminal domain"/>
    <property type="match status" value="1"/>
</dbReference>
<protein>
    <submittedName>
        <fullName evidence="9">GALK2</fullName>
    </submittedName>
</protein>
<dbReference type="Gene3D" id="3.30.230.10">
    <property type="match status" value="1"/>
</dbReference>
<dbReference type="InterPro" id="IPR000705">
    <property type="entry name" value="Galactokinase"/>
</dbReference>
<dbReference type="PRINTS" id="PR00473">
    <property type="entry name" value="GALCTOKINASE"/>
</dbReference>
<dbReference type="InterPro" id="IPR006204">
    <property type="entry name" value="GHMP_kinase_N_dom"/>
</dbReference>